<dbReference type="OrthoDB" id="6475849at2759"/>
<comment type="caution">
    <text evidence="3">The sequence shown here is derived from an EMBL/GenBank/DDBJ whole genome shotgun (WGS) entry which is preliminary data.</text>
</comment>
<dbReference type="PANTHER" id="PTHR11733:SF167">
    <property type="entry name" value="FI17812P1-RELATED"/>
    <property type="match status" value="1"/>
</dbReference>
<proteinExistence type="inferred from homology"/>
<dbReference type="InterPro" id="IPR000718">
    <property type="entry name" value="Peptidase_M13"/>
</dbReference>
<dbReference type="Pfam" id="PF01431">
    <property type="entry name" value="Peptidase_M13"/>
    <property type="match status" value="1"/>
</dbReference>
<dbReference type="GO" id="GO:0016485">
    <property type="term" value="P:protein processing"/>
    <property type="evidence" value="ECO:0007669"/>
    <property type="project" value="TreeGrafter"/>
</dbReference>
<dbReference type="CDD" id="cd08662">
    <property type="entry name" value="M13"/>
    <property type="match status" value="1"/>
</dbReference>
<evidence type="ECO:0000259" key="2">
    <source>
        <dbReference type="Pfam" id="PF01431"/>
    </source>
</evidence>
<dbReference type="InterPro" id="IPR018497">
    <property type="entry name" value="Peptidase_M13_C"/>
</dbReference>
<dbReference type="GO" id="GO:0004222">
    <property type="term" value="F:metalloendopeptidase activity"/>
    <property type="evidence" value="ECO:0007669"/>
    <property type="project" value="InterPro"/>
</dbReference>
<keyword evidence="4" id="KW-1185">Reference proteome</keyword>
<dbReference type="Gene3D" id="3.40.390.10">
    <property type="entry name" value="Collagenase (Catalytic Domain)"/>
    <property type="match status" value="1"/>
</dbReference>
<protein>
    <submittedName>
        <fullName evidence="3">Neprilysin-2-like protein</fullName>
    </submittedName>
</protein>
<dbReference type="EMBL" id="NCKU01004794">
    <property type="protein sequence ID" value="RWS05424.1"/>
    <property type="molecule type" value="Genomic_DNA"/>
</dbReference>
<dbReference type="SUPFAM" id="SSF55486">
    <property type="entry name" value="Metalloproteases ('zincins'), catalytic domain"/>
    <property type="match status" value="1"/>
</dbReference>
<dbReference type="GO" id="GO:0005886">
    <property type="term" value="C:plasma membrane"/>
    <property type="evidence" value="ECO:0007669"/>
    <property type="project" value="TreeGrafter"/>
</dbReference>
<dbReference type="AlphaFoldDB" id="A0A3S3NM56"/>
<reference evidence="3 4" key="1">
    <citation type="journal article" date="2018" name="Gigascience">
        <title>Genomes of trombidid mites reveal novel predicted allergens and laterally-transferred genes associated with secondary metabolism.</title>
        <authorList>
            <person name="Dong X."/>
            <person name="Chaisiri K."/>
            <person name="Xia D."/>
            <person name="Armstrong S.D."/>
            <person name="Fang Y."/>
            <person name="Donnelly M.J."/>
            <person name="Kadowaki T."/>
            <person name="McGarry J.W."/>
            <person name="Darby A.C."/>
            <person name="Makepeace B.L."/>
        </authorList>
    </citation>
    <scope>NUCLEOTIDE SEQUENCE [LARGE SCALE GENOMIC DNA]</scope>
    <source>
        <strain evidence="3">UoL-WK</strain>
    </source>
</reference>
<organism evidence="3 4">
    <name type="scientific">Dinothrombium tinctorium</name>
    <dbReference type="NCBI Taxonomy" id="1965070"/>
    <lineage>
        <taxon>Eukaryota</taxon>
        <taxon>Metazoa</taxon>
        <taxon>Ecdysozoa</taxon>
        <taxon>Arthropoda</taxon>
        <taxon>Chelicerata</taxon>
        <taxon>Arachnida</taxon>
        <taxon>Acari</taxon>
        <taxon>Acariformes</taxon>
        <taxon>Trombidiformes</taxon>
        <taxon>Prostigmata</taxon>
        <taxon>Anystina</taxon>
        <taxon>Parasitengona</taxon>
        <taxon>Trombidioidea</taxon>
        <taxon>Trombidiidae</taxon>
        <taxon>Dinothrombium</taxon>
    </lineage>
</organism>
<evidence type="ECO:0000313" key="4">
    <source>
        <dbReference type="Proteomes" id="UP000285301"/>
    </source>
</evidence>
<dbReference type="PRINTS" id="PR00786">
    <property type="entry name" value="NEPRILYSIN"/>
</dbReference>
<dbReference type="Proteomes" id="UP000285301">
    <property type="component" value="Unassembled WGS sequence"/>
</dbReference>
<evidence type="ECO:0000256" key="1">
    <source>
        <dbReference type="ARBA" id="ARBA00007357"/>
    </source>
</evidence>
<accession>A0A3S3NM56</accession>
<evidence type="ECO:0000313" key="3">
    <source>
        <dbReference type="EMBL" id="RWS05424.1"/>
    </source>
</evidence>
<name>A0A3S3NM56_9ACAR</name>
<sequence>MNAFYAFNLNKIAILVGVLQPPLYYIDGPPAVNFGGLGFVAGHEITHGFDSTGSQYDYKGEKVNWWDTESRAIFENKTQCFIEQYSSQIDPRIGKAKDGRKTIGDDIADNGGIQLAYKAYKEYAGVHDAEKDLRLPNAMKNFTKDQIFFISSAQFFCSNDDLFAVSVFYENDEHSPQFARINVPMSNFPVFAETWNCPEGSRMNPKQRCTLW</sequence>
<feature type="domain" description="Peptidase M13 C-terminal" evidence="2">
    <location>
        <begin position="2"/>
        <end position="210"/>
    </location>
</feature>
<gene>
    <name evidence="3" type="ORF">B4U79_12310</name>
</gene>
<comment type="similarity">
    <text evidence="1">Belongs to the peptidase M13 family.</text>
</comment>
<dbReference type="PANTHER" id="PTHR11733">
    <property type="entry name" value="ZINC METALLOPROTEASE FAMILY M13 NEPRILYSIN-RELATED"/>
    <property type="match status" value="1"/>
</dbReference>
<dbReference type="STRING" id="1965070.A0A3S3NM56"/>
<dbReference type="InterPro" id="IPR024079">
    <property type="entry name" value="MetalloPept_cat_dom_sf"/>
</dbReference>
<dbReference type="PROSITE" id="PS51885">
    <property type="entry name" value="NEPRILYSIN"/>
    <property type="match status" value="1"/>
</dbReference>